<dbReference type="GO" id="GO:0031053">
    <property type="term" value="P:primary miRNA processing"/>
    <property type="evidence" value="ECO:0007669"/>
    <property type="project" value="InterPro"/>
</dbReference>
<organism evidence="4 5">
    <name type="scientific">Ceratina calcarata</name>
    <dbReference type="NCBI Taxonomy" id="156304"/>
    <lineage>
        <taxon>Eukaryota</taxon>
        <taxon>Metazoa</taxon>
        <taxon>Ecdysozoa</taxon>
        <taxon>Arthropoda</taxon>
        <taxon>Hexapoda</taxon>
        <taxon>Insecta</taxon>
        <taxon>Pterygota</taxon>
        <taxon>Neoptera</taxon>
        <taxon>Endopterygota</taxon>
        <taxon>Hymenoptera</taxon>
        <taxon>Apocrita</taxon>
        <taxon>Aculeata</taxon>
        <taxon>Apoidea</taxon>
        <taxon>Anthophila</taxon>
        <taxon>Apidae</taxon>
        <taxon>Ceratina</taxon>
        <taxon>Zadontomerus</taxon>
    </lineage>
</organism>
<dbReference type="CDD" id="cd19868">
    <property type="entry name" value="DSRM_DGCR8_rpt2"/>
    <property type="match status" value="1"/>
</dbReference>
<keyword evidence="4" id="KW-1185">Reference proteome</keyword>
<dbReference type="FunFam" id="3.30.160.20:FF:000051">
    <property type="entry name" value="Microprocessor complex subunit DGCR8"/>
    <property type="match status" value="1"/>
</dbReference>
<evidence type="ECO:0000313" key="6">
    <source>
        <dbReference type="RefSeq" id="XP_017877432.1"/>
    </source>
</evidence>
<dbReference type="GO" id="GO:0070878">
    <property type="term" value="F:primary miRNA binding"/>
    <property type="evidence" value="ECO:0007669"/>
    <property type="project" value="TreeGrafter"/>
</dbReference>
<evidence type="ECO:0000313" key="5">
    <source>
        <dbReference type="RefSeq" id="XP_017877272.1"/>
    </source>
</evidence>
<dbReference type="RefSeq" id="XP_017877272.1">
    <property type="nucleotide sequence ID" value="XM_018021783.2"/>
</dbReference>
<feature type="region of interest" description="Disordered" evidence="2">
    <location>
        <begin position="326"/>
        <end position="349"/>
    </location>
</feature>
<evidence type="ECO:0000256" key="2">
    <source>
        <dbReference type="SAM" id="MobiDB-lite"/>
    </source>
</evidence>
<feature type="compositionally biased region" description="Basic and acidic residues" evidence="2">
    <location>
        <begin position="235"/>
        <end position="245"/>
    </location>
</feature>
<evidence type="ECO:0000313" key="7">
    <source>
        <dbReference type="RefSeq" id="XP_026666448.1"/>
    </source>
</evidence>
<evidence type="ECO:0000256" key="1">
    <source>
        <dbReference type="PROSITE-ProRule" id="PRU00266"/>
    </source>
</evidence>
<dbReference type="Gene3D" id="2.20.70.10">
    <property type="match status" value="1"/>
</dbReference>
<dbReference type="FunFam" id="3.30.160.590:FF:000001">
    <property type="entry name" value="microprocessor complex subunit DGCR8"/>
    <property type="match status" value="1"/>
</dbReference>
<dbReference type="Gene3D" id="3.30.160.20">
    <property type="match status" value="2"/>
</dbReference>
<dbReference type="InterPro" id="IPR014720">
    <property type="entry name" value="dsRBD_dom"/>
</dbReference>
<name>A0AAJ7IV39_9HYME</name>
<dbReference type="RefSeq" id="XP_017877432.1">
    <property type="nucleotide sequence ID" value="XM_018021943.2"/>
</dbReference>
<dbReference type="FunFam" id="3.30.160.20:FF:000021">
    <property type="entry name" value="Microprocessor complex subunit DGCR8"/>
    <property type="match status" value="1"/>
</dbReference>
<feature type="compositionally biased region" description="Low complexity" evidence="2">
    <location>
        <begin position="326"/>
        <end position="344"/>
    </location>
</feature>
<feature type="region of interest" description="Disordered" evidence="2">
    <location>
        <begin position="233"/>
        <end position="252"/>
    </location>
</feature>
<dbReference type="GO" id="GO:0020037">
    <property type="term" value="F:heme binding"/>
    <property type="evidence" value="ECO:0007669"/>
    <property type="project" value="InterPro"/>
</dbReference>
<gene>
    <name evidence="5 6 7" type="primary">LOC108623319</name>
</gene>
<protein>
    <submittedName>
        <fullName evidence="5 6">Microprocessor complex subunit DGCR8</fullName>
    </submittedName>
</protein>
<dbReference type="SUPFAM" id="SSF54768">
    <property type="entry name" value="dsRNA-binding domain-like"/>
    <property type="match status" value="2"/>
</dbReference>
<dbReference type="Proteomes" id="UP000694925">
    <property type="component" value="Unplaced"/>
</dbReference>
<dbReference type="PROSITE" id="PS50137">
    <property type="entry name" value="DS_RBD"/>
    <property type="match status" value="1"/>
</dbReference>
<reference evidence="5 6" key="1">
    <citation type="submission" date="2025-04" db="UniProtKB">
        <authorList>
            <consortium name="RefSeq"/>
        </authorList>
    </citation>
    <scope>IDENTIFICATION</scope>
    <source>
        <tissue evidence="5 6">Whole body</tissue>
    </source>
</reference>
<dbReference type="GeneID" id="108623319"/>
<keyword evidence="1" id="KW-0694">RNA-binding</keyword>
<dbReference type="KEGG" id="ccal:108623319"/>
<dbReference type="CTD" id="43728"/>
<dbReference type="GO" id="GO:0070877">
    <property type="term" value="C:microprocessor complex"/>
    <property type="evidence" value="ECO:0007669"/>
    <property type="project" value="InterPro"/>
</dbReference>
<dbReference type="PANTHER" id="PTHR13482:SF3">
    <property type="entry name" value="MICROPROCESSOR COMPLEX SUBUNIT DGCR8"/>
    <property type="match status" value="1"/>
</dbReference>
<dbReference type="Pfam" id="PF00035">
    <property type="entry name" value="dsrm"/>
    <property type="match status" value="1"/>
</dbReference>
<dbReference type="GO" id="GO:0003725">
    <property type="term" value="F:double-stranded RNA binding"/>
    <property type="evidence" value="ECO:0007669"/>
    <property type="project" value="TreeGrafter"/>
</dbReference>
<feature type="domain" description="DRBM" evidence="3">
    <location>
        <begin position="359"/>
        <end position="426"/>
    </location>
</feature>
<dbReference type="SMART" id="SM00358">
    <property type="entry name" value="DSRM"/>
    <property type="match status" value="2"/>
</dbReference>
<dbReference type="InterPro" id="IPR040375">
    <property type="entry name" value="DGCR8"/>
</dbReference>
<dbReference type="AlphaFoldDB" id="A0AAJ7IV39"/>
<feature type="region of interest" description="Disordered" evidence="2">
    <location>
        <begin position="1"/>
        <end position="24"/>
    </location>
</feature>
<sequence length="639" mass="72285">MDADKEMPQETSESNMVPPNEDISENAFDYQYSSIKTEINSDSQMSDRSYFSTAVKEETAFADDTNIYNSPTSENCIMDCSKTDSIEAPDELRQFDVLDDLEHNPDQNCSDMESESVESIDTDVPDEEIEAMLEEGLPDEFKSKRKDMKDHVPYEEKEKLVLDEIGHNHFDVLPEGWVQVTHNSGMPLYLHKLSRVCTLAKPYFLGPGSVRKHEVPVSAIPCLQYQRALREEEEERKKQKDRDPSVETCSLPSAKIETIQENRAAHSLDSEQLREYCQSLFRFKSIKVMRFQSWSARRKFTKNKKHRKQLERPTLPDGTKLITFPVSSSGVAGSSGHTGDDSSGQRPPKHWIMNPSGKSYVCILHEYVQHALKKQPTYKFKELENAATPYSAVVCINDMEYGSGFGSSKKQAKANAARKTLEILIPQMRDKISGDNSNDTASGNNSRMIKASRANSDADLSFFDEISITDPRVAEFCAKTTEPSPHAILITCLQRNYGLGDMHIKYSVNTLKHQRNEFTMRVGKHEATVVCRNKKDGKQRAAQAILQLMHPHIQSWGSLLRLYGSRSVKSFKEKKQLEQEITLLQGKAAVNQPNHAILSKLRQEMRKLAEQRQAIQPIGKFVPLDLPTGSAANLNNVDL</sequence>
<evidence type="ECO:0000259" key="3">
    <source>
        <dbReference type="PROSITE" id="PS50137"/>
    </source>
</evidence>
<dbReference type="GO" id="GO:0042802">
    <property type="term" value="F:identical protein binding"/>
    <property type="evidence" value="ECO:0007669"/>
    <property type="project" value="InterPro"/>
</dbReference>
<dbReference type="PANTHER" id="PTHR13482">
    <property type="entry name" value="MICRORNA PROCESSOR COMPLEX SUBUNIT DGCR8"/>
    <property type="match status" value="1"/>
</dbReference>
<evidence type="ECO:0000313" key="4">
    <source>
        <dbReference type="Proteomes" id="UP000694925"/>
    </source>
</evidence>
<accession>A0AAJ7IV39</accession>
<proteinExistence type="predicted"/>
<dbReference type="Gene3D" id="3.30.160.590">
    <property type="match status" value="1"/>
</dbReference>
<dbReference type="CDD" id="cd19867">
    <property type="entry name" value="DSRM_DGCR8_rpt1"/>
    <property type="match status" value="1"/>
</dbReference>
<dbReference type="RefSeq" id="XP_026666448.1">
    <property type="nucleotide sequence ID" value="XM_026810647.1"/>
</dbReference>